<keyword evidence="5" id="KW-1185">Reference proteome</keyword>
<dbReference type="PROSITE" id="PS50893">
    <property type="entry name" value="ABC_TRANSPORTER_2"/>
    <property type="match status" value="1"/>
</dbReference>
<dbReference type="GO" id="GO:0022857">
    <property type="term" value="F:transmembrane transporter activity"/>
    <property type="evidence" value="ECO:0007669"/>
    <property type="project" value="TreeGrafter"/>
</dbReference>
<dbReference type="GO" id="GO:0016887">
    <property type="term" value="F:ATP hydrolysis activity"/>
    <property type="evidence" value="ECO:0007669"/>
    <property type="project" value="InterPro"/>
</dbReference>
<gene>
    <name evidence="4" type="ORF">LUCI_3557</name>
</gene>
<dbReference type="InterPro" id="IPR003439">
    <property type="entry name" value="ABC_transporter-like_ATP-bd"/>
</dbReference>
<sequence>MQAEINGIDKKNLVEAFAVSCTYHAGDSCVAAVADVSCAIAAGQRIALVGASGSGKTSLLHLLGGLISPTAGTVRWPAMETKQANLLRSRSFIFQNPSLLPPLTILENTELPMLLTGEGEALARLRAQNELEQVGMIALANKLPEELSGGQAQRVAAARALSIRPALLLADEPTGQLDRQTGLELIDRILRAADYTGAAVIIATHDEDVAARMQRIWRMSRGKLEVDH</sequence>
<dbReference type="InterPro" id="IPR003593">
    <property type="entry name" value="AAA+_ATPase"/>
</dbReference>
<dbReference type="InterPro" id="IPR027417">
    <property type="entry name" value="P-loop_NTPase"/>
</dbReference>
<dbReference type="Pfam" id="PF00005">
    <property type="entry name" value="ABC_tran"/>
    <property type="match status" value="1"/>
</dbReference>
<evidence type="ECO:0000259" key="3">
    <source>
        <dbReference type="PROSITE" id="PS50893"/>
    </source>
</evidence>
<proteinExistence type="predicted"/>
<evidence type="ECO:0000313" key="4">
    <source>
        <dbReference type="EMBL" id="VBB08286.1"/>
    </source>
</evidence>
<dbReference type="PANTHER" id="PTHR24220:SF685">
    <property type="entry name" value="ABC TRANSPORTER RELATED"/>
    <property type="match status" value="1"/>
</dbReference>
<dbReference type="PANTHER" id="PTHR24220">
    <property type="entry name" value="IMPORT ATP-BINDING PROTEIN"/>
    <property type="match status" value="1"/>
</dbReference>
<dbReference type="RefSeq" id="WP_122629191.1">
    <property type="nucleotide sequence ID" value="NZ_UPPP01000086.1"/>
</dbReference>
<feature type="domain" description="ABC transporter" evidence="3">
    <location>
        <begin position="8"/>
        <end position="228"/>
    </location>
</feature>
<evidence type="ECO:0000313" key="5">
    <source>
        <dbReference type="Proteomes" id="UP000277811"/>
    </source>
</evidence>
<dbReference type="Proteomes" id="UP000277811">
    <property type="component" value="Unassembled WGS sequence"/>
</dbReference>
<dbReference type="AlphaFoldDB" id="A0A498R698"/>
<name>A0A498R698_9FIRM</name>
<protein>
    <submittedName>
        <fullName evidence="4">Abc transporter</fullName>
    </submittedName>
</protein>
<keyword evidence="1" id="KW-0547">Nucleotide-binding</keyword>
<dbReference type="EMBL" id="UPPP01000086">
    <property type="protein sequence ID" value="VBB08286.1"/>
    <property type="molecule type" value="Genomic_DNA"/>
</dbReference>
<reference evidence="4 5" key="1">
    <citation type="submission" date="2018-06" db="EMBL/GenBank/DDBJ databases">
        <authorList>
            <person name="Strepis N."/>
        </authorList>
    </citation>
    <scope>NUCLEOTIDE SEQUENCE [LARGE SCALE GENOMIC DNA]</scope>
    <source>
        <strain evidence="4">LUCI</strain>
    </source>
</reference>
<dbReference type="GO" id="GO:0005524">
    <property type="term" value="F:ATP binding"/>
    <property type="evidence" value="ECO:0007669"/>
    <property type="project" value="UniProtKB-KW"/>
</dbReference>
<accession>A0A498R698</accession>
<evidence type="ECO:0000256" key="2">
    <source>
        <dbReference type="ARBA" id="ARBA00022840"/>
    </source>
</evidence>
<dbReference type="SUPFAM" id="SSF52540">
    <property type="entry name" value="P-loop containing nucleoside triphosphate hydrolases"/>
    <property type="match status" value="1"/>
</dbReference>
<dbReference type="OrthoDB" id="9810992at2"/>
<dbReference type="Gene3D" id="3.40.50.300">
    <property type="entry name" value="P-loop containing nucleotide triphosphate hydrolases"/>
    <property type="match status" value="1"/>
</dbReference>
<keyword evidence="2" id="KW-0067">ATP-binding</keyword>
<dbReference type="InterPro" id="IPR015854">
    <property type="entry name" value="ABC_transpr_LolD-like"/>
</dbReference>
<dbReference type="SMART" id="SM00382">
    <property type="entry name" value="AAA"/>
    <property type="match status" value="1"/>
</dbReference>
<dbReference type="GO" id="GO:0005886">
    <property type="term" value="C:plasma membrane"/>
    <property type="evidence" value="ECO:0007669"/>
    <property type="project" value="TreeGrafter"/>
</dbReference>
<evidence type="ECO:0000256" key="1">
    <source>
        <dbReference type="ARBA" id="ARBA00022741"/>
    </source>
</evidence>
<organism evidence="4 5">
    <name type="scientific">Lucifera butyrica</name>
    <dbReference type="NCBI Taxonomy" id="1351585"/>
    <lineage>
        <taxon>Bacteria</taxon>
        <taxon>Bacillati</taxon>
        <taxon>Bacillota</taxon>
        <taxon>Negativicutes</taxon>
        <taxon>Veillonellales</taxon>
        <taxon>Veillonellaceae</taxon>
        <taxon>Lucifera</taxon>
    </lineage>
</organism>